<evidence type="ECO:0000256" key="3">
    <source>
        <dbReference type="ARBA" id="ARBA00022692"/>
    </source>
</evidence>
<keyword evidence="5 7" id="KW-0472">Membrane</keyword>
<keyword evidence="4 7" id="KW-1133">Transmembrane helix</keyword>
<feature type="transmembrane region" description="Helical" evidence="7">
    <location>
        <begin position="181"/>
        <end position="203"/>
    </location>
</feature>
<feature type="transmembrane region" description="Helical" evidence="7">
    <location>
        <begin position="302"/>
        <end position="323"/>
    </location>
</feature>
<keyword evidence="2" id="KW-1003">Cell membrane</keyword>
<dbReference type="Pfam" id="PF06738">
    <property type="entry name" value="ThrE"/>
    <property type="match status" value="1"/>
</dbReference>
<gene>
    <name evidence="10" type="ORF">J4E96_00585</name>
</gene>
<dbReference type="Proteomes" id="UP000663937">
    <property type="component" value="Chromosome"/>
</dbReference>
<feature type="domain" description="Threonine/serine exporter-like N-terminal" evidence="8">
    <location>
        <begin position="1"/>
        <end position="231"/>
    </location>
</feature>
<feature type="transmembrane region" description="Helical" evidence="7">
    <location>
        <begin position="279"/>
        <end position="296"/>
    </location>
</feature>
<dbReference type="PANTHER" id="PTHR34390:SF2">
    <property type="entry name" value="SUCCINATE TRANSPORTER SUBUNIT YJJP-RELATED"/>
    <property type="match status" value="1"/>
</dbReference>
<dbReference type="GO" id="GO:0005886">
    <property type="term" value="C:plasma membrane"/>
    <property type="evidence" value="ECO:0007669"/>
    <property type="project" value="UniProtKB-SubCell"/>
</dbReference>
<feature type="transmembrane region" description="Helical" evidence="7">
    <location>
        <begin position="248"/>
        <end position="272"/>
    </location>
</feature>
<evidence type="ECO:0000313" key="11">
    <source>
        <dbReference type="Proteomes" id="UP000663937"/>
    </source>
</evidence>
<sequence length="394" mass="40918">MLSAGTGSYRVKSAMQRVASAVGLDRHHAHVTLTEITATSHRGPIFRTEVTEVRSIGVNSDRLAELESLTRSLAPMVTVDAVAAELDRIESKPALYPATLNAIWGAMACAAFSFLNNGGPVEIAGVFVGAGVGQFVRRWFAHRRYNQFGTTMIAAAVACLGYLGFISALEGLGAVDPKHHIGYVSAVLFLIPGFPLVTAALDLAKLDFSAGVARLTYALMILTSAALSVWAISSAAGLSPDPAEPIALAPVALVACRLLASFLGVLGFALLFNSPGRMALTAATIGMIANVVRISLNDAGAAPQAGAAAGALLVGLLAAWWAPRAGFPRITVSVPAVVIMVPGAAAYRAVFHLNNGDTTQALAFGFEAALVVIAIAIGLAVARMLTDRAWAFER</sequence>
<reference evidence="10" key="1">
    <citation type="submission" date="2021-03" db="EMBL/GenBank/DDBJ databases">
        <title>Pengzhenrongella sicca gen. nov., sp. nov., a new member of suborder Micrococcineae isolated from High-Arctic tundra soil.</title>
        <authorList>
            <person name="Peng F."/>
        </authorList>
    </citation>
    <scope>NUCLEOTIDE SEQUENCE</scope>
    <source>
        <strain evidence="10">LRZ-2</strain>
    </source>
</reference>
<comment type="subcellular location">
    <subcellularLocation>
        <location evidence="1">Cell membrane</location>
        <topology evidence="1">Multi-pass membrane protein</topology>
    </subcellularLocation>
</comment>
<dbReference type="InterPro" id="IPR024528">
    <property type="entry name" value="ThrE_2"/>
</dbReference>
<protein>
    <submittedName>
        <fullName evidence="10">Threonine/serine exporter family protein</fullName>
    </submittedName>
</protein>
<feature type="transmembrane region" description="Helical" evidence="7">
    <location>
        <begin position="362"/>
        <end position="385"/>
    </location>
</feature>
<evidence type="ECO:0000259" key="8">
    <source>
        <dbReference type="Pfam" id="PF06738"/>
    </source>
</evidence>
<name>A0A8A4ZGP8_9MICO</name>
<evidence type="ECO:0000256" key="7">
    <source>
        <dbReference type="SAM" id="Phobius"/>
    </source>
</evidence>
<dbReference type="Pfam" id="PF12821">
    <property type="entry name" value="ThrE_2"/>
    <property type="match status" value="1"/>
</dbReference>
<dbReference type="InterPro" id="IPR010619">
    <property type="entry name" value="ThrE-like_N"/>
</dbReference>
<keyword evidence="11" id="KW-1185">Reference proteome</keyword>
<dbReference type="AlphaFoldDB" id="A0A8A4ZGP8"/>
<proteinExistence type="inferred from homology"/>
<evidence type="ECO:0000256" key="1">
    <source>
        <dbReference type="ARBA" id="ARBA00004651"/>
    </source>
</evidence>
<evidence type="ECO:0000256" key="6">
    <source>
        <dbReference type="ARBA" id="ARBA00034125"/>
    </source>
</evidence>
<feature type="domain" description="Threonine/Serine exporter ThrE" evidence="9">
    <location>
        <begin position="258"/>
        <end position="383"/>
    </location>
</feature>
<evidence type="ECO:0000256" key="4">
    <source>
        <dbReference type="ARBA" id="ARBA00022989"/>
    </source>
</evidence>
<feature type="transmembrane region" description="Helical" evidence="7">
    <location>
        <begin position="215"/>
        <end position="236"/>
    </location>
</feature>
<evidence type="ECO:0000256" key="2">
    <source>
        <dbReference type="ARBA" id="ARBA00022475"/>
    </source>
</evidence>
<keyword evidence="3 7" id="KW-0812">Transmembrane</keyword>
<dbReference type="GO" id="GO:0022857">
    <property type="term" value="F:transmembrane transporter activity"/>
    <property type="evidence" value="ECO:0007669"/>
    <property type="project" value="InterPro"/>
</dbReference>
<dbReference type="GO" id="GO:0015744">
    <property type="term" value="P:succinate transport"/>
    <property type="evidence" value="ECO:0007669"/>
    <property type="project" value="TreeGrafter"/>
</dbReference>
<dbReference type="InterPro" id="IPR050539">
    <property type="entry name" value="ThrE_Dicarb/AminoAcid_Exp"/>
</dbReference>
<evidence type="ECO:0000256" key="5">
    <source>
        <dbReference type="ARBA" id="ARBA00023136"/>
    </source>
</evidence>
<evidence type="ECO:0000259" key="9">
    <source>
        <dbReference type="Pfam" id="PF12821"/>
    </source>
</evidence>
<feature type="transmembrane region" description="Helical" evidence="7">
    <location>
        <begin position="330"/>
        <end position="350"/>
    </location>
</feature>
<organism evidence="10 11">
    <name type="scientific">Pengzhenrongella sicca</name>
    <dbReference type="NCBI Taxonomy" id="2819238"/>
    <lineage>
        <taxon>Bacteria</taxon>
        <taxon>Bacillati</taxon>
        <taxon>Actinomycetota</taxon>
        <taxon>Actinomycetes</taxon>
        <taxon>Micrococcales</taxon>
        <taxon>Pengzhenrongella</taxon>
    </lineage>
</organism>
<dbReference type="PANTHER" id="PTHR34390">
    <property type="entry name" value="UPF0442 PROTEIN YJJB-RELATED"/>
    <property type="match status" value="1"/>
</dbReference>
<evidence type="ECO:0000313" key="10">
    <source>
        <dbReference type="EMBL" id="QTE31220.1"/>
    </source>
</evidence>
<comment type="similarity">
    <text evidence="6">Belongs to the ThrE exporter (TC 2.A.79) family.</text>
</comment>
<feature type="transmembrane region" description="Helical" evidence="7">
    <location>
        <begin position="152"/>
        <end position="169"/>
    </location>
</feature>
<dbReference type="EMBL" id="CP071868">
    <property type="protein sequence ID" value="QTE31220.1"/>
    <property type="molecule type" value="Genomic_DNA"/>
</dbReference>
<dbReference type="KEGG" id="psic:J4E96_00585"/>
<accession>A0A8A4ZGP8</accession>